<evidence type="ECO:0000259" key="5">
    <source>
        <dbReference type="Pfam" id="PF14833"/>
    </source>
</evidence>
<evidence type="ECO:0000256" key="3">
    <source>
        <dbReference type="PIRSR" id="PIRSR000103-1"/>
    </source>
</evidence>
<feature type="domain" description="3-hydroxyisobutyrate dehydrogenase-like NAD-binding" evidence="5">
    <location>
        <begin position="170"/>
        <end position="289"/>
    </location>
</feature>
<dbReference type="SUPFAM" id="SSF48179">
    <property type="entry name" value="6-phosphogluconate dehydrogenase C-terminal domain-like"/>
    <property type="match status" value="1"/>
</dbReference>
<dbReference type="InterPro" id="IPR029154">
    <property type="entry name" value="HIBADH-like_NADP-bd"/>
</dbReference>
<dbReference type="GO" id="GO:0051287">
    <property type="term" value="F:NAD binding"/>
    <property type="evidence" value="ECO:0007669"/>
    <property type="project" value="InterPro"/>
</dbReference>
<accession>A0A7W4LQ80</accession>
<sequence>MFANLPTLAFAGIGLMGLPMTRRLLAAGHSLHVWNRNADKCLPLEQGGAVRVTSPAELCREADIVMLCLADTAAVREVVFGPGGIVEGARAGQVLVDFSSLEPAATREMAAELAARTGMRWVDAPVSGGTPGAEAGTLAIMAGGEVADIERIRPILAHLGQRLTRMGDVGAGQVTKVCNQMIVACNALVIAEVVALAEKAGVDASLIAPALAGGFADSKPLQILAPQMAESRFEPIKWHVRTLLKDLDTAAKLSREQGSATPMSGLAAQLMRLHASQGHLEHDPATLVQQYREEQA</sequence>
<reference evidence="6 7" key="1">
    <citation type="submission" date="2020-08" db="EMBL/GenBank/DDBJ databases">
        <authorList>
            <person name="Kim C.M."/>
        </authorList>
    </citation>
    <scope>NUCLEOTIDE SEQUENCE [LARGE SCALE GENOMIC DNA]</scope>
    <source>
        <strain evidence="6 7">UL070</strain>
    </source>
</reference>
<protein>
    <submittedName>
        <fullName evidence="6">NAD(P)-dependent oxidoreductase</fullName>
    </submittedName>
</protein>
<dbReference type="PANTHER" id="PTHR43060">
    <property type="entry name" value="3-HYDROXYISOBUTYRATE DEHYDROGENASE-LIKE 1, MITOCHONDRIAL-RELATED"/>
    <property type="match status" value="1"/>
</dbReference>
<comment type="caution">
    <text evidence="6">The sequence shown here is derived from an EMBL/GenBank/DDBJ whole genome shotgun (WGS) entry which is preliminary data.</text>
</comment>
<evidence type="ECO:0000256" key="1">
    <source>
        <dbReference type="ARBA" id="ARBA00023002"/>
    </source>
</evidence>
<dbReference type="Proteomes" id="UP000542720">
    <property type="component" value="Unassembled WGS sequence"/>
</dbReference>
<dbReference type="Pfam" id="PF03446">
    <property type="entry name" value="NAD_binding_2"/>
    <property type="match status" value="1"/>
</dbReference>
<evidence type="ECO:0000313" key="6">
    <source>
        <dbReference type="EMBL" id="MBB2497137.1"/>
    </source>
</evidence>
<keyword evidence="1" id="KW-0560">Oxidoreductase</keyword>
<dbReference type="InterPro" id="IPR036291">
    <property type="entry name" value="NAD(P)-bd_dom_sf"/>
</dbReference>
<dbReference type="PANTHER" id="PTHR43060:SF15">
    <property type="entry name" value="3-HYDROXYISOBUTYRATE DEHYDROGENASE-LIKE 1, MITOCHONDRIAL-RELATED"/>
    <property type="match status" value="1"/>
</dbReference>
<keyword evidence="7" id="KW-1185">Reference proteome</keyword>
<gene>
    <name evidence="6" type="ORF">H3H51_19100</name>
</gene>
<dbReference type="InterPro" id="IPR015815">
    <property type="entry name" value="HIBADH-related"/>
</dbReference>
<dbReference type="EMBL" id="JACJUD010000007">
    <property type="protein sequence ID" value="MBB2497137.1"/>
    <property type="molecule type" value="Genomic_DNA"/>
</dbReference>
<dbReference type="Gene3D" id="3.40.50.720">
    <property type="entry name" value="NAD(P)-binding Rossmann-like Domain"/>
    <property type="match status" value="1"/>
</dbReference>
<feature type="active site" evidence="3">
    <location>
        <position position="176"/>
    </location>
</feature>
<dbReference type="PIRSF" id="PIRSF000103">
    <property type="entry name" value="HIBADH"/>
    <property type="match status" value="1"/>
</dbReference>
<dbReference type="InterPro" id="IPR013328">
    <property type="entry name" value="6PGD_dom2"/>
</dbReference>
<dbReference type="InterPro" id="IPR008927">
    <property type="entry name" value="6-PGluconate_DH-like_C_sf"/>
</dbReference>
<dbReference type="RefSeq" id="WP_183090665.1">
    <property type="nucleotide sequence ID" value="NZ_JACJUD010000007.1"/>
</dbReference>
<dbReference type="Pfam" id="PF14833">
    <property type="entry name" value="NAD_binding_11"/>
    <property type="match status" value="1"/>
</dbReference>
<name>A0A7W4LQ80_9GAMM</name>
<feature type="domain" description="6-phosphogluconate dehydrogenase NADP-binding" evidence="4">
    <location>
        <begin position="8"/>
        <end position="167"/>
    </location>
</feature>
<dbReference type="GO" id="GO:0016491">
    <property type="term" value="F:oxidoreductase activity"/>
    <property type="evidence" value="ECO:0007669"/>
    <property type="project" value="UniProtKB-KW"/>
</dbReference>
<organism evidence="6 7">
    <name type="scientific">Aquipseudomonas ullengensis</name>
    <dbReference type="NCBI Taxonomy" id="2759166"/>
    <lineage>
        <taxon>Bacteria</taxon>
        <taxon>Pseudomonadati</taxon>
        <taxon>Pseudomonadota</taxon>
        <taxon>Gammaproteobacteria</taxon>
        <taxon>Pseudomonadales</taxon>
        <taxon>Pseudomonadaceae</taxon>
        <taxon>Aquipseudomonas</taxon>
    </lineage>
</organism>
<dbReference type="GO" id="GO:0050661">
    <property type="term" value="F:NADP binding"/>
    <property type="evidence" value="ECO:0007669"/>
    <property type="project" value="InterPro"/>
</dbReference>
<dbReference type="AlphaFoldDB" id="A0A7W4LQ80"/>
<dbReference type="InterPro" id="IPR006115">
    <property type="entry name" value="6PGDH_NADP-bd"/>
</dbReference>
<keyword evidence="2" id="KW-0520">NAD</keyword>
<dbReference type="Gene3D" id="1.10.1040.10">
    <property type="entry name" value="N-(1-d-carboxylethyl)-l-norvaline Dehydrogenase, domain 2"/>
    <property type="match status" value="1"/>
</dbReference>
<dbReference type="SUPFAM" id="SSF51735">
    <property type="entry name" value="NAD(P)-binding Rossmann-fold domains"/>
    <property type="match status" value="1"/>
</dbReference>
<proteinExistence type="predicted"/>
<evidence type="ECO:0000256" key="2">
    <source>
        <dbReference type="ARBA" id="ARBA00023027"/>
    </source>
</evidence>
<evidence type="ECO:0000259" key="4">
    <source>
        <dbReference type="Pfam" id="PF03446"/>
    </source>
</evidence>
<evidence type="ECO:0000313" key="7">
    <source>
        <dbReference type="Proteomes" id="UP000542720"/>
    </source>
</evidence>